<dbReference type="FunFam" id="1.10.10.10:FF:000027">
    <property type="entry name" value="Heat shock transcription factor 1"/>
    <property type="match status" value="1"/>
</dbReference>
<evidence type="ECO:0000256" key="6">
    <source>
        <dbReference type="ARBA" id="ARBA00023242"/>
    </source>
</evidence>
<dbReference type="STRING" id="1198029.A0A1U7LJ52"/>
<evidence type="ECO:0000256" key="4">
    <source>
        <dbReference type="ARBA" id="ARBA00023125"/>
    </source>
</evidence>
<reference evidence="9 10" key="1">
    <citation type="submission" date="2016-04" db="EMBL/GenBank/DDBJ databases">
        <title>Evolutionary innovation and constraint leading to complex multicellularity in the Ascomycota.</title>
        <authorList>
            <person name="Cisse O."/>
            <person name="Nguyen A."/>
            <person name="Hewitt D.A."/>
            <person name="Jedd G."/>
            <person name="Stajich J.E."/>
        </authorList>
    </citation>
    <scope>NUCLEOTIDE SEQUENCE [LARGE SCALE GENOMIC DNA]</scope>
    <source>
        <strain evidence="9 10">DAH-3</strain>
    </source>
</reference>
<comment type="similarity">
    <text evidence="2 7">Belongs to the HSF family.</text>
</comment>
<comment type="subcellular location">
    <subcellularLocation>
        <location evidence="1">Nucleus</location>
    </subcellularLocation>
</comment>
<dbReference type="Pfam" id="PF00447">
    <property type="entry name" value="HSF_DNA-bind"/>
    <property type="match status" value="1"/>
</dbReference>
<evidence type="ECO:0000256" key="3">
    <source>
        <dbReference type="ARBA" id="ARBA00023015"/>
    </source>
</evidence>
<dbReference type="EMBL" id="LXFE01003028">
    <property type="protein sequence ID" value="OLL22582.1"/>
    <property type="molecule type" value="Genomic_DNA"/>
</dbReference>
<keyword evidence="10" id="KW-1185">Reference proteome</keyword>
<dbReference type="GO" id="GO:0034605">
    <property type="term" value="P:cellular response to heat"/>
    <property type="evidence" value="ECO:0007669"/>
    <property type="project" value="EnsemblFungi"/>
</dbReference>
<evidence type="ECO:0000256" key="2">
    <source>
        <dbReference type="ARBA" id="ARBA00006403"/>
    </source>
</evidence>
<dbReference type="Proteomes" id="UP000186594">
    <property type="component" value="Unassembled WGS sequence"/>
</dbReference>
<dbReference type="GO" id="GO:0005737">
    <property type="term" value="C:cytoplasm"/>
    <property type="evidence" value="ECO:0007669"/>
    <property type="project" value="EnsemblFungi"/>
</dbReference>
<evidence type="ECO:0000256" key="7">
    <source>
        <dbReference type="RuleBase" id="RU004020"/>
    </source>
</evidence>
<keyword evidence="5" id="KW-0804">Transcription</keyword>
<dbReference type="PANTHER" id="PTHR10015:SF427">
    <property type="entry name" value="HEAT SHOCK FACTOR PROTEIN"/>
    <property type="match status" value="1"/>
</dbReference>
<evidence type="ECO:0000313" key="10">
    <source>
        <dbReference type="Proteomes" id="UP000186594"/>
    </source>
</evidence>
<evidence type="ECO:0000256" key="5">
    <source>
        <dbReference type="ARBA" id="ARBA00023163"/>
    </source>
</evidence>
<dbReference type="SUPFAM" id="SSF46785">
    <property type="entry name" value="Winged helix' DNA-binding domain"/>
    <property type="match status" value="1"/>
</dbReference>
<dbReference type="PRINTS" id="PR00056">
    <property type="entry name" value="HSFDOMAIN"/>
</dbReference>
<dbReference type="GO" id="GO:0000978">
    <property type="term" value="F:RNA polymerase II cis-regulatory region sequence-specific DNA binding"/>
    <property type="evidence" value="ECO:0007669"/>
    <property type="project" value="EnsemblFungi"/>
</dbReference>
<dbReference type="InterPro" id="IPR000232">
    <property type="entry name" value="HSF_DNA-bd"/>
</dbReference>
<dbReference type="PROSITE" id="PS00434">
    <property type="entry name" value="HSF_DOMAIN"/>
    <property type="match status" value="1"/>
</dbReference>
<name>A0A1U7LJ52_NEOID</name>
<dbReference type="InterPro" id="IPR036390">
    <property type="entry name" value="WH_DNA-bd_sf"/>
</dbReference>
<accession>A0A1U7LJ52</accession>
<feature type="domain" description="HSF-type DNA-binding" evidence="8">
    <location>
        <begin position="71"/>
        <end position="95"/>
    </location>
</feature>
<keyword evidence="4" id="KW-0238">DNA-binding</keyword>
<dbReference type="OrthoDB" id="60033at2759"/>
<protein>
    <submittedName>
        <fullName evidence="9">Heat shock factor protein</fullName>
    </submittedName>
</protein>
<keyword evidence="3" id="KW-0805">Transcription regulation</keyword>
<dbReference type="InterPro" id="IPR036388">
    <property type="entry name" value="WH-like_DNA-bd_sf"/>
</dbReference>
<evidence type="ECO:0000313" key="9">
    <source>
        <dbReference type="EMBL" id="OLL22582.1"/>
    </source>
</evidence>
<dbReference type="PANTHER" id="PTHR10015">
    <property type="entry name" value="HEAT SHOCK TRANSCRIPTION FACTOR"/>
    <property type="match status" value="1"/>
</dbReference>
<dbReference type="AlphaFoldDB" id="A0A1U7LJ52"/>
<sequence length="413" mass="46358">MTAASHLEQPSSTALLKVVYTPQPQAKNVPTFLNKVYSMVNENATDDLIRWSDSGESFLVIRPDEVAKDVLPRYFKHKNFSSFVRQLNMYGFHKVPHLQQGVLQSETPSEMWEFSSPNFVRDQPDLLCLVTRKKGGAPAESEINLDYSALVNEIQAVKKHQAVISSDLKRLQMDNQMLWRETLESRERHQQHQGTIDKIMRFLESVFAAKKGPNFGAKKDTLLLENGEDPLHDKTADQDQLMEFTPTDSSIEEIQNWVSGFTLRLLNAFTLDNLRNSPSQPRFSSLATESSTSIVKPKNALVPTNMSAIDHLQQNGQAASLLEAHLATQGGSLQAISDMLGLDSLGLQQNSDTEHDNLFGDDFNSLVNTEYFDDKSLNHFTSLINSAPNSRASNGALYEPYEEIVVPKKRKMG</sequence>
<dbReference type="SMART" id="SM00415">
    <property type="entry name" value="HSF"/>
    <property type="match status" value="1"/>
</dbReference>
<organism evidence="9 10">
    <name type="scientific">Neolecta irregularis (strain DAH-3)</name>
    <dbReference type="NCBI Taxonomy" id="1198029"/>
    <lineage>
        <taxon>Eukaryota</taxon>
        <taxon>Fungi</taxon>
        <taxon>Dikarya</taxon>
        <taxon>Ascomycota</taxon>
        <taxon>Taphrinomycotina</taxon>
        <taxon>Neolectales</taxon>
        <taxon>Neolectaceae</taxon>
        <taxon>Neolecta</taxon>
    </lineage>
</organism>
<comment type="caution">
    <text evidence="9">The sequence shown here is derived from an EMBL/GenBank/DDBJ whole genome shotgun (WGS) entry which is preliminary data.</text>
</comment>
<gene>
    <name evidence="9" type="ORF">NEOLI_003486</name>
</gene>
<proteinExistence type="inferred from homology"/>
<keyword evidence="6" id="KW-0539">Nucleus</keyword>
<dbReference type="Gene3D" id="1.10.10.10">
    <property type="entry name" value="Winged helix-like DNA-binding domain superfamily/Winged helix DNA-binding domain"/>
    <property type="match status" value="1"/>
</dbReference>
<dbReference type="GO" id="GO:0000785">
    <property type="term" value="C:chromatin"/>
    <property type="evidence" value="ECO:0007669"/>
    <property type="project" value="EnsemblFungi"/>
</dbReference>
<keyword evidence="9" id="KW-0346">Stress response</keyword>
<evidence type="ECO:0000259" key="8">
    <source>
        <dbReference type="PROSITE" id="PS00434"/>
    </source>
</evidence>
<dbReference type="GO" id="GO:0001228">
    <property type="term" value="F:DNA-binding transcription activator activity, RNA polymerase II-specific"/>
    <property type="evidence" value="ECO:0007669"/>
    <property type="project" value="EnsemblFungi"/>
</dbReference>
<evidence type="ECO:0000256" key="1">
    <source>
        <dbReference type="ARBA" id="ARBA00004123"/>
    </source>
</evidence>
<dbReference type="GO" id="GO:0005634">
    <property type="term" value="C:nucleus"/>
    <property type="evidence" value="ECO:0007669"/>
    <property type="project" value="UniProtKB-SubCell"/>
</dbReference>